<keyword evidence="8 12" id="KW-0067">ATP-binding</keyword>
<evidence type="ECO:0000256" key="6">
    <source>
        <dbReference type="ARBA" id="ARBA00022741"/>
    </source>
</evidence>
<dbReference type="InterPro" id="IPR024788">
    <property type="entry name" value="Malectin-like_Carb-bd_dom"/>
</dbReference>
<dbReference type="PANTHER" id="PTHR34590">
    <property type="entry name" value="OS03G0124300 PROTEIN-RELATED"/>
    <property type="match status" value="1"/>
</dbReference>
<keyword evidence="11" id="KW-0325">Glycoprotein</keyword>
<keyword evidence="10 14" id="KW-0472">Membrane</keyword>
<evidence type="ECO:0000256" key="9">
    <source>
        <dbReference type="ARBA" id="ARBA00022989"/>
    </source>
</evidence>
<evidence type="ECO:0000256" key="1">
    <source>
        <dbReference type="ARBA" id="ARBA00004479"/>
    </source>
</evidence>
<evidence type="ECO:0000256" key="5">
    <source>
        <dbReference type="ARBA" id="ARBA00022729"/>
    </source>
</evidence>
<feature type="binding site" evidence="12">
    <location>
        <position position="591"/>
    </location>
    <ligand>
        <name>ATP</name>
        <dbReference type="ChEBI" id="CHEBI:30616"/>
    </ligand>
</feature>
<evidence type="ECO:0000256" key="13">
    <source>
        <dbReference type="SAM" id="MobiDB-lite"/>
    </source>
</evidence>
<keyword evidence="3" id="KW-0808">Transferase</keyword>
<reference evidence="16 17" key="1">
    <citation type="submission" date="2024-03" db="EMBL/GenBank/DDBJ databases">
        <authorList>
            <person name="Gkanogiannis A."/>
            <person name="Becerra Lopez-Lavalle L."/>
        </authorList>
    </citation>
    <scope>NUCLEOTIDE SEQUENCE [LARGE SCALE GENOMIC DNA]</scope>
</reference>
<dbReference type="InterPro" id="IPR017441">
    <property type="entry name" value="Protein_kinase_ATP_BS"/>
</dbReference>
<dbReference type="Proteomes" id="UP001642487">
    <property type="component" value="Chromosome 6"/>
</dbReference>
<gene>
    <name evidence="16" type="ORF">CITCOLO1_LOCUS17171</name>
</gene>
<evidence type="ECO:0000256" key="10">
    <source>
        <dbReference type="ARBA" id="ARBA00023136"/>
    </source>
</evidence>
<name>A0ABP0YZR5_9ROSI</name>
<dbReference type="PROSITE" id="PS00107">
    <property type="entry name" value="PROTEIN_KINASE_ATP"/>
    <property type="match status" value="1"/>
</dbReference>
<accession>A0ABP0YZR5</accession>
<dbReference type="SUPFAM" id="SSF56112">
    <property type="entry name" value="Protein kinase-like (PK-like)"/>
    <property type="match status" value="1"/>
</dbReference>
<keyword evidence="4 14" id="KW-0812">Transmembrane</keyword>
<keyword evidence="6 12" id="KW-0547">Nucleotide-binding</keyword>
<dbReference type="Gene3D" id="3.30.200.20">
    <property type="entry name" value="Phosphorylase Kinase, domain 1"/>
    <property type="match status" value="1"/>
</dbReference>
<dbReference type="PROSITE" id="PS00108">
    <property type="entry name" value="PROTEIN_KINASE_ST"/>
    <property type="match status" value="1"/>
</dbReference>
<keyword evidence="7" id="KW-0418">Kinase</keyword>
<evidence type="ECO:0000256" key="14">
    <source>
        <dbReference type="SAM" id="Phobius"/>
    </source>
</evidence>
<dbReference type="PANTHER" id="PTHR34590:SF15">
    <property type="entry name" value="PROTEIN KINASE DOMAIN-CONTAINING PROTEIN"/>
    <property type="match status" value="1"/>
</dbReference>
<keyword evidence="9 14" id="KW-1133">Transmembrane helix</keyword>
<dbReference type="InterPro" id="IPR000719">
    <property type="entry name" value="Prot_kinase_dom"/>
</dbReference>
<dbReference type="PROSITE" id="PS50011">
    <property type="entry name" value="PROTEIN_KINASE_DOM"/>
    <property type="match status" value="1"/>
</dbReference>
<dbReference type="InterPro" id="IPR045272">
    <property type="entry name" value="ANXUR1/2-like"/>
</dbReference>
<sequence length="902" mass="101260">MISGSAAKNCVFINFFLSYGLKKLVSMADYETKHATIFLFPFFYLLVVGDSESAYNPIDNIVVICGFNGNSVVLEDTRTWVGDVNSKFFPSDFHHNNASIALPALIQPSFTVYATARLSRSEFTYSFPVSPGQKFIRLYFHSAPYPNFDRSKAFFSVKAGLSYTLLRDFNASANADASHLNEIFREFCICVEGNDEKLNLTFTPTNQDSYAFISGIEIVSMPAYIYYTPVQPNDGGLVTRDLKLIGQTNPFFRIENNTSLETAYRVNLGGSPISPVDDTGMFRTWSEDNNLLNGYIYDARLLNTEIHLKYSLVPPYTAPQLVYRNARTMGHNETLNKSYNLTWEYPVDPGFYYMLRLHFCEIDPKINDINERLFLIYIRDEIAEENADVFRWAEGKGIPYLKDYVVFVSSGGSKNKVNLSVKLQASGDVFKTTWATVLLNGIEIFKLNDTNGNLAGQNPDSPSIFPTAQIPSLPSKTKSIVVIVVVIMVVVGGVASMLAFGVFVLRRSKTYTDHTSGDGSSWWAIIHSISTNKSSKTRNSNLPSDLCRYFSLAEIKAATKNFDDIFIIGVGGFGNVYKGHIDDGATQVAIKRLKPGSKQGAHEFKTEIEMLSQLRHLHLVSLIGYCNDENEMILVYDYMSHGTLRSHLYGSNEQPLTWKQRLQICIGAARGLHYLHAGAKHTIIHRDVKTTNILLDEKWVAKVSDFGLSKVGPMNMSKTHISTAVKGSFGYLDPEYYRRQQLTEKSDVYSFGVVVCEVLCGRPPLMRQVEKKQMHLVEWVQQCARDNTIAQIIDPSIKKEISAECLRKWIEIAVSCTQDEGIKRPSMNDVVWSLEFALQLQDSSKKKGGEDGGDSCVREDEKEMEEESMFSTSVDTTTPSSEDSGKWKSGTVFSEIMEPTAR</sequence>
<dbReference type="SMART" id="SM00220">
    <property type="entry name" value="S_TKc"/>
    <property type="match status" value="1"/>
</dbReference>
<dbReference type="CDD" id="cd14066">
    <property type="entry name" value="STKc_IRAK"/>
    <property type="match status" value="1"/>
</dbReference>
<organism evidence="16 17">
    <name type="scientific">Citrullus colocynthis</name>
    <name type="common">colocynth</name>
    <dbReference type="NCBI Taxonomy" id="252529"/>
    <lineage>
        <taxon>Eukaryota</taxon>
        <taxon>Viridiplantae</taxon>
        <taxon>Streptophyta</taxon>
        <taxon>Embryophyta</taxon>
        <taxon>Tracheophyta</taxon>
        <taxon>Spermatophyta</taxon>
        <taxon>Magnoliopsida</taxon>
        <taxon>eudicotyledons</taxon>
        <taxon>Gunneridae</taxon>
        <taxon>Pentapetalae</taxon>
        <taxon>rosids</taxon>
        <taxon>fabids</taxon>
        <taxon>Cucurbitales</taxon>
        <taxon>Cucurbitaceae</taxon>
        <taxon>Benincaseae</taxon>
        <taxon>Citrullus</taxon>
    </lineage>
</organism>
<evidence type="ECO:0000313" key="17">
    <source>
        <dbReference type="Proteomes" id="UP001642487"/>
    </source>
</evidence>
<keyword evidence="5" id="KW-0732">Signal</keyword>
<feature type="domain" description="Protein kinase" evidence="15">
    <location>
        <begin position="562"/>
        <end position="837"/>
    </location>
</feature>
<feature type="compositionally biased region" description="Polar residues" evidence="13">
    <location>
        <begin position="869"/>
        <end position="882"/>
    </location>
</feature>
<evidence type="ECO:0000256" key="2">
    <source>
        <dbReference type="ARBA" id="ARBA00022527"/>
    </source>
</evidence>
<keyword evidence="17" id="KW-1185">Reference proteome</keyword>
<evidence type="ECO:0000313" key="16">
    <source>
        <dbReference type="EMBL" id="CAK9324923.1"/>
    </source>
</evidence>
<evidence type="ECO:0000259" key="15">
    <source>
        <dbReference type="PROSITE" id="PS50011"/>
    </source>
</evidence>
<dbReference type="EMBL" id="OZ021740">
    <property type="protein sequence ID" value="CAK9324923.1"/>
    <property type="molecule type" value="Genomic_DNA"/>
</dbReference>
<dbReference type="Pfam" id="PF12819">
    <property type="entry name" value="Malectin_like"/>
    <property type="match status" value="1"/>
</dbReference>
<dbReference type="Gene3D" id="1.10.510.10">
    <property type="entry name" value="Transferase(Phosphotransferase) domain 1"/>
    <property type="match status" value="1"/>
</dbReference>
<dbReference type="InterPro" id="IPR011009">
    <property type="entry name" value="Kinase-like_dom_sf"/>
</dbReference>
<feature type="compositionally biased region" description="Basic and acidic residues" evidence="13">
    <location>
        <begin position="843"/>
        <end position="861"/>
    </location>
</feature>
<dbReference type="InterPro" id="IPR008271">
    <property type="entry name" value="Ser/Thr_kinase_AS"/>
</dbReference>
<feature type="transmembrane region" description="Helical" evidence="14">
    <location>
        <begin position="480"/>
        <end position="505"/>
    </location>
</feature>
<comment type="subcellular location">
    <subcellularLocation>
        <location evidence="1">Membrane</location>
        <topology evidence="1">Single-pass type I membrane protein</topology>
    </subcellularLocation>
</comment>
<evidence type="ECO:0000256" key="8">
    <source>
        <dbReference type="ARBA" id="ARBA00022840"/>
    </source>
</evidence>
<protein>
    <recommendedName>
        <fullName evidence="15">Protein kinase domain-containing protein</fullName>
    </recommendedName>
</protein>
<keyword evidence="2" id="KW-0723">Serine/threonine-protein kinase</keyword>
<evidence type="ECO:0000256" key="11">
    <source>
        <dbReference type="ARBA" id="ARBA00023180"/>
    </source>
</evidence>
<evidence type="ECO:0000256" key="7">
    <source>
        <dbReference type="ARBA" id="ARBA00022777"/>
    </source>
</evidence>
<proteinExistence type="predicted"/>
<evidence type="ECO:0000256" key="4">
    <source>
        <dbReference type="ARBA" id="ARBA00022692"/>
    </source>
</evidence>
<feature type="region of interest" description="Disordered" evidence="13">
    <location>
        <begin position="843"/>
        <end position="902"/>
    </location>
</feature>
<dbReference type="Gene3D" id="2.60.120.430">
    <property type="entry name" value="Galactose-binding lectin"/>
    <property type="match status" value="2"/>
</dbReference>
<dbReference type="Pfam" id="PF07714">
    <property type="entry name" value="PK_Tyr_Ser-Thr"/>
    <property type="match status" value="1"/>
</dbReference>
<evidence type="ECO:0000256" key="12">
    <source>
        <dbReference type="PROSITE-ProRule" id="PRU10141"/>
    </source>
</evidence>
<dbReference type="InterPro" id="IPR001245">
    <property type="entry name" value="Ser-Thr/Tyr_kinase_cat_dom"/>
</dbReference>
<evidence type="ECO:0000256" key="3">
    <source>
        <dbReference type="ARBA" id="ARBA00022679"/>
    </source>
</evidence>